<proteinExistence type="predicted"/>
<evidence type="ECO:0000313" key="1">
    <source>
        <dbReference type="EMBL" id="MTB64984.1"/>
    </source>
</evidence>
<evidence type="ECO:0000313" key="2">
    <source>
        <dbReference type="EMBL" id="MWV56931.1"/>
    </source>
</evidence>
<dbReference type="Proteomes" id="UP000435423">
    <property type="component" value="Unassembled WGS sequence"/>
</dbReference>
<dbReference type="Proteomes" id="UP000435060">
    <property type="component" value="Unassembled WGS sequence"/>
</dbReference>
<dbReference type="EMBL" id="WLCG01000011">
    <property type="protein sequence ID" value="MTB64984.1"/>
    <property type="molecule type" value="Genomic_DNA"/>
</dbReference>
<reference evidence="2 4" key="1">
    <citation type="submission" date="2019-10" db="EMBL/GenBank/DDBJ databases">
        <title>Streptococcis sp, isolated from the respiratory tract of Marmot.</title>
        <authorList>
            <person name="Zhang G."/>
        </authorList>
    </citation>
    <scope>NUCLEOTIDE SEQUENCE [LARGE SCALE GENOMIC DNA]</scope>
    <source>
        <strain evidence="2">Zg-70</strain>
        <strain evidence="4">zg-70</strain>
    </source>
</reference>
<dbReference type="AlphaFoldDB" id="A0A6I4RKC9"/>
<gene>
    <name evidence="1" type="ORF">GGG87_08235</name>
    <name evidence="2" type="ORF">GGH11_08080</name>
</gene>
<organism evidence="2 4">
    <name type="scientific">Streptococcus zhangguiae</name>
    <dbReference type="NCBI Taxonomy" id="2664091"/>
    <lineage>
        <taxon>Bacteria</taxon>
        <taxon>Bacillati</taxon>
        <taxon>Bacillota</taxon>
        <taxon>Bacilli</taxon>
        <taxon>Lactobacillales</taxon>
        <taxon>Streptococcaceae</taxon>
        <taxon>Streptococcus</taxon>
    </lineage>
</organism>
<protein>
    <submittedName>
        <fullName evidence="2">Uncharacterized protein</fullName>
    </submittedName>
</protein>
<sequence length="333" mass="36596">MNIKLVYRMGVYSLLGLSLLTACSHSSEKTSPSSDLPALTNTLAPTDYKTIPAKSGLFSIQVPSDWIAGEDDTSNDFSAYSAGNDYFITANLYPKVDSPLGLEDFARSLLMNSQETKTENLQLLQTTIAGKSGFLFTKEVNKEKQLVLFFYEEGEDYHLITLVTHPDNHQKGQEFLAQAIATWTSLATTRQVTFDYGQAITIPNSALTVGLPTSWKQDTEDVPADTTIYQDSSNGIRLSIRGVSTTGYIVNLNEIADQVTPANSNPSKEEVTLGNYQGYRLSFNQTSNTQSNYIVSIYVFHVNDTLITFTGSSKASNTALLQSTMETIISSMK</sequence>
<dbReference type="RefSeq" id="WP_154608834.1">
    <property type="nucleotide sequence ID" value="NZ_CP072115.1"/>
</dbReference>
<evidence type="ECO:0000313" key="3">
    <source>
        <dbReference type="Proteomes" id="UP000435060"/>
    </source>
</evidence>
<dbReference type="PROSITE" id="PS51257">
    <property type="entry name" value="PROKAR_LIPOPROTEIN"/>
    <property type="match status" value="1"/>
</dbReference>
<dbReference type="EMBL" id="WUBJ01000010">
    <property type="protein sequence ID" value="MWV56931.1"/>
    <property type="molecule type" value="Genomic_DNA"/>
</dbReference>
<keyword evidence="3" id="KW-1185">Reference proteome</keyword>
<evidence type="ECO:0000313" key="4">
    <source>
        <dbReference type="Proteomes" id="UP000435423"/>
    </source>
</evidence>
<name>A0A6I4RKC9_9STRE</name>
<comment type="caution">
    <text evidence="2">The sequence shown here is derived from an EMBL/GenBank/DDBJ whole genome shotgun (WGS) entry which is preliminary data.</text>
</comment>
<accession>A0A6I4RKC9</accession>
<reference evidence="1 3" key="2">
    <citation type="submission" date="2019-11" db="EMBL/GenBank/DDBJ databases">
        <title>Streptococcis sp. isolated from the respiratory tract of Marmot.</title>
        <authorList>
            <person name="Zhang G."/>
        </authorList>
    </citation>
    <scope>NUCLEOTIDE SEQUENCE [LARGE SCALE GENOMIC DNA]</scope>
    <source>
        <strain evidence="1">Zg-86</strain>
        <strain evidence="3">zg-86</strain>
    </source>
</reference>